<organism evidence="2 3">
    <name type="scientific">Rhodococcus wratislaviensis</name>
    <name type="common">Tsukamurella wratislaviensis</name>
    <dbReference type="NCBI Taxonomy" id="44752"/>
    <lineage>
        <taxon>Bacteria</taxon>
        <taxon>Bacillati</taxon>
        <taxon>Actinomycetota</taxon>
        <taxon>Actinomycetes</taxon>
        <taxon>Mycobacteriales</taxon>
        <taxon>Nocardiaceae</taxon>
        <taxon>Rhodococcus</taxon>
    </lineage>
</organism>
<dbReference type="AlphaFoldDB" id="A0AB38F5T0"/>
<dbReference type="PANTHER" id="PTHR30543">
    <property type="entry name" value="CHROMATE REDUCTASE"/>
    <property type="match status" value="1"/>
</dbReference>
<evidence type="ECO:0000313" key="3">
    <source>
        <dbReference type="Proteomes" id="UP000251211"/>
    </source>
</evidence>
<evidence type="ECO:0000313" key="2">
    <source>
        <dbReference type="EMBL" id="SPZ34676.1"/>
    </source>
</evidence>
<proteinExistence type="predicted"/>
<dbReference type="Proteomes" id="UP000251211">
    <property type="component" value="Unassembled WGS sequence"/>
</dbReference>
<dbReference type="PANTHER" id="PTHR30543:SF21">
    <property type="entry name" value="NAD(P)H-DEPENDENT FMN REDUCTASE LOT6"/>
    <property type="match status" value="1"/>
</dbReference>
<dbReference type="InterPro" id="IPR050712">
    <property type="entry name" value="NAD(P)H-dep_reductase"/>
</dbReference>
<evidence type="ECO:0000259" key="1">
    <source>
        <dbReference type="Pfam" id="PF03358"/>
    </source>
</evidence>
<reference evidence="2 3" key="1">
    <citation type="submission" date="2018-06" db="EMBL/GenBank/DDBJ databases">
        <authorList>
            <consortium name="Pathogen Informatics"/>
            <person name="Doyle S."/>
        </authorList>
    </citation>
    <scope>NUCLEOTIDE SEQUENCE [LARGE SCALE GENOMIC DNA]</scope>
    <source>
        <strain evidence="2 3">NCTC13229</strain>
    </source>
</reference>
<feature type="domain" description="NADPH-dependent FMN reductase-like" evidence="1">
    <location>
        <begin position="40"/>
        <end position="180"/>
    </location>
</feature>
<dbReference type="EMBL" id="UAUI01000001">
    <property type="protein sequence ID" value="SPZ34676.1"/>
    <property type="molecule type" value="Genomic_DNA"/>
</dbReference>
<sequence length="209" mass="22266">MRCGSLTRRLALQRICESHRNPAVESFIHLPDRANIDLVNILLVSGSTRATSTNAAALASIAESAPPTATTTIYRGLSTLPAFNPDDDHDPLPDEVFALRQLIRDAGIVLFCTPEYAGTLPGSFKNLLDWTVGGTEMTDKPVAWINVAAPGRGHGAVSTLETVLGYVGARLLRSACIAVPVGRDAVDGKGEIRNEHVAQSLAQIWSQVG</sequence>
<dbReference type="Pfam" id="PF03358">
    <property type="entry name" value="FMN_red"/>
    <property type="match status" value="1"/>
</dbReference>
<dbReference type="SUPFAM" id="SSF52218">
    <property type="entry name" value="Flavoproteins"/>
    <property type="match status" value="1"/>
</dbReference>
<dbReference type="GO" id="GO:0005829">
    <property type="term" value="C:cytosol"/>
    <property type="evidence" value="ECO:0007669"/>
    <property type="project" value="TreeGrafter"/>
</dbReference>
<name>A0AB38F5T0_RHOWR</name>
<dbReference type="GO" id="GO:0050446">
    <property type="term" value="F:azobenzene reductase (NADP+) activity"/>
    <property type="evidence" value="ECO:0007669"/>
    <property type="project" value="UniProtKB-EC"/>
</dbReference>
<dbReference type="EC" id="1.7.1.6" evidence="2"/>
<dbReference type="GO" id="GO:0010181">
    <property type="term" value="F:FMN binding"/>
    <property type="evidence" value="ECO:0007669"/>
    <property type="project" value="TreeGrafter"/>
</dbReference>
<comment type="caution">
    <text evidence="2">The sequence shown here is derived from an EMBL/GenBank/DDBJ whole genome shotgun (WGS) entry which is preliminary data.</text>
</comment>
<dbReference type="Gene3D" id="3.40.50.360">
    <property type="match status" value="1"/>
</dbReference>
<accession>A0AB38F5T0</accession>
<gene>
    <name evidence="2" type="primary">azr_1</name>
    <name evidence="2" type="ORF">NCTC13229_00372</name>
</gene>
<protein>
    <submittedName>
        <fullName evidence="2">NADPH-dependent FMN reductase</fullName>
        <ecNumber evidence="2">1.7.1.6</ecNumber>
    </submittedName>
</protein>
<keyword evidence="2" id="KW-0560">Oxidoreductase</keyword>
<dbReference type="InterPro" id="IPR005025">
    <property type="entry name" value="FMN_Rdtase-like_dom"/>
</dbReference>
<dbReference type="InterPro" id="IPR029039">
    <property type="entry name" value="Flavoprotein-like_sf"/>
</dbReference>